<dbReference type="EMBL" id="JASITI010000043">
    <property type="protein sequence ID" value="MDK9499384.1"/>
    <property type="molecule type" value="Genomic_DNA"/>
</dbReference>
<gene>
    <name evidence="3" type="ORF">QEZ40_004805</name>
</gene>
<evidence type="ECO:0000256" key="1">
    <source>
        <dbReference type="SAM" id="MobiDB-lite"/>
    </source>
</evidence>
<feature type="compositionally biased region" description="Pro residues" evidence="1">
    <location>
        <begin position="146"/>
        <end position="162"/>
    </location>
</feature>
<protein>
    <submittedName>
        <fullName evidence="3">PASTA domain-containing protein</fullName>
    </submittedName>
</protein>
<proteinExistence type="predicted"/>
<dbReference type="Gene3D" id="3.30.10.20">
    <property type="match status" value="1"/>
</dbReference>
<accession>A0ABT7H2M7</accession>
<dbReference type="RefSeq" id="WP_285345280.1">
    <property type="nucleotide sequence ID" value="NZ_JASITI010000043.1"/>
</dbReference>
<keyword evidence="2" id="KW-0732">Signal</keyword>
<evidence type="ECO:0000313" key="3">
    <source>
        <dbReference type="EMBL" id="MDK9499384.1"/>
    </source>
</evidence>
<evidence type="ECO:0000256" key="2">
    <source>
        <dbReference type="SAM" id="SignalP"/>
    </source>
</evidence>
<feature type="signal peptide" evidence="2">
    <location>
        <begin position="1"/>
        <end position="24"/>
    </location>
</feature>
<keyword evidence="4" id="KW-1185">Reference proteome</keyword>
<feature type="compositionally biased region" description="Low complexity" evidence="1">
    <location>
        <begin position="24"/>
        <end position="54"/>
    </location>
</feature>
<sequence>MRISRLLAPVAVLGALALTGCGGAAPQTADPKANTAATAAPSPKATPTAASSAPPAMPDLTGRTAQASREALAALSVPVTRITITALHTDVVLPEAHDTWYVCTTTPKAGDPLPSTTDVTLNLAAKQADCAVRHHGYLDEKNDPAYTPPPAPTTEAPAPAPAPTKAKPPTGGSGAMTPCPDGKSGYACTSNGHPVVDGQFCPNADRGRTARATNGTTVTCSYDPSIKPYRWQ</sequence>
<feature type="region of interest" description="Disordered" evidence="1">
    <location>
        <begin position="139"/>
        <end position="178"/>
    </location>
</feature>
<name>A0ABT7H2M7_9ACTN</name>
<reference evidence="3 4" key="1">
    <citation type="submission" date="2023-05" db="EMBL/GenBank/DDBJ databases">
        <title>Sequencing and Assembly of Streptomyces sp. NP73.</title>
        <authorList>
            <person name="Konwar A.N."/>
            <person name="Saikia K."/>
            <person name="Thakur D."/>
        </authorList>
    </citation>
    <scope>NUCLEOTIDE SEQUENCE [LARGE SCALE GENOMIC DNA]</scope>
    <source>
        <strain evidence="3 4">NP73</strain>
    </source>
</reference>
<organism evidence="3 4">
    <name type="scientific">Streptomyces katrae</name>
    <dbReference type="NCBI Taxonomy" id="68223"/>
    <lineage>
        <taxon>Bacteria</taxon>
        <taxon>Bacillati</taxon>
        <taxon>Actinomycetota</taxon>
        <taxon>Actinomycetes</taxon>
        <taxon>Kitasatosporales</taxon>
        <taxon>Streptomycetaceae</taxon>
        <taxon>Streptomyces</taxon>
    </lineage>
</organism>
<dbReference type="PROSITE" id="PS51257">
    <property type="entry name" value="PROKAR_LIPOPROTEIN"/>
    <property type="match status" value="1"/>
</dbReference>
<evidence type="ECO:0000313" key="4">
    <source>
        <dbReference type="Proteomes" id="UP001223390"/>
    </source>
</evidence>
<dbReference type="Proteomes" id="UP001223390">
    <property type="component" value="Unassembled WGS sequence"/>
</dbReference>
<feature type="chain" id="PRO_5047295702" evidence="2">
    <location>
        <begin position="25"/>
        <end position="232"/>
    </location>
</feature>
<feature type="region of interest" description="Disordered" evidence="1">
    <location>
        <begin position="24"/>
        <end position="65"/>
    </location>
</feature>
<comment type="caution">
    <text evidence="3">The sequence shown here is derived from an EMBL/GenBank/DDBJ whole genome shotgun (WGS) entry which is preliminary data.</text>
</comment>